<accession>A0ABV8AYV6</accession>
<proteinExistence type="predicted"/>
<feature type="transmembrane region" description="Helical" evidence="1">
    <location>
        <begin position="330"/>
        <end position="346"/>
    </location>
</feature>
<keyword evidence="1" id="KW-0812">Transmembrane</keyword>
<keyword evidence="1" id="KW-0472">Membrane</keyword>
<keyword evidence="1" id="KW-1133">Transmembrane helix</keyword>
<gene>
    <name evidence="2" type="ORF">ACFOU2_06370</name>
</gene>
<evidence type="ECO:0000313" key="3">
    <source>
        <dbReference type="Proteomes" id="UP001595752"/>
    </source>
</evidence>
<reference evidence="3" key="1">
    <citation type="journal article" date="2019" name="Int. J. Syst. Evol. Microbiol.">
        <title>The Global Catalogue of Microorganisms (GCM) 10K type strain sequencing project: providing services to taxonomists for standard genome sequencing and annotation.</title>
        <authorList>
            <consortium name="The Broad Institute Genomics Platform"/>
            <consortium name="The Broad Institute Genome Sequencing Center for Infectious Disease"/>
            <person name="Wu L."/>
            <person name="Ma J."/>
        </authorList>
    </citation>
    <scope>NUCLEOTIDE SEQUENCE [LARGE SCALE GENOMIC DNA]</scope>
    <source>
        <strain evidence="3">CCUG 61889</strain>
    </source>
</reference>
<dbReference type="Proteomes" id="UP001595752">
    <property type="component" value="Unassembled WGS sequence"/>
</dbReference>
<name>A0ABV8AYV6_9BACI</name>
<protein>
    <submittedName>
        <fullName evidence="2">Nucleoporin-interacting protein</fullName>
    </submittedName>
</protein>
<organism evidence="2 3">
    <name type="scientific">Bacillus songklensis</name>
    <dbReference type="NCBI Taxonomy" id="1069116"/>
    <lineage>
        <taxon>Bacteria</taxon>
        <taxon>Bacillati</taxon>
        <taxon>Bacillota</taxon>
        <taxon>Bacilli</taxon>
        <taxon>Bacillales</taxon>
        <taxon>Bacillaceae</taxon>
        <taxon>Bacillus</taxon>
    </lineage>
</organism>
<dbReference type="RefSeq" id="WP_377913284.1">
    <property type="nucleotide sequence ID" value="NZ_JBHRZT010000020.1"/>
</dbReference>
<feature type="transmembrane region" description="Helical" evidence="1">
    <location>
        <begin position="127"/>
        <end position="148"/>
    </location>
</feature>
<sequence length="485" mass="56628">MLGEFFKNKGCTFRLSIIIGFCALFLIYYFQLSYASPYAASWDQVDFALALKRYDLLAMQPHFPGYPYFILGGTFVNQFVNNPAQALAIFNSIMMLSATVPIYLLAKRYQTFSQAWLTTALIQSSSYMLLIVTQPMSEGAAMAAFWWYGWSLHLAKENRKFLFQIIPLFLFSIVLGIRLSYLPFVSGILLLWWHEWKILKSWKRLFILCSFAVFFQLIWLFAVMASEGGVISFFKLALSFTNGHFHEWGGTAATDDHSFLQRALTLIFYNIIWTGICSQSFLILFLYTLLLFFIYLKRLTLKADAWLAMMGIVYFIWALFGQNIDKPRHVIPVAAIILFYLWSYFWRTELTLKKMVFATVVLTVQITIGAVDMKKQSDSLPATYQLAYDLEDKREEFVLYTWEETRVLNYLQVNFPHQEVYRFNIFLQGKSNYKHATIYLTDHVLKGFAEQGINIENRVKKVRKYKSSKLSDPVYGEITLYKWID</sequence>
<evidence type="ECO:0000313" key="2">
    <source>
        <dbReference type="EMBL" id="MFC3883158.1"/>
    </source>
</evidence>
<feature type="transmembrane region" description="Helical" evidence="1">
    <location>
        <begin position="86"/>
        <end position="106"/>
    </location>
</feature>
<feature type="transmembrane region" description="Helical" evidence="1">
    <location>
        <begin position="267"/>
        <end position="293"/>
    </location>
</feature>
<feature type="transmembrane region" description="Helical" evidence="1">
    <location>
        <begin position="205"/>
        <end position="225"/>
    </location>
</feature>
<evidence type="ECO:0000256" key="1">
    <source>
        <dbReference type="SAM" id="Phobius"/>
    </source>
</evidence>
<feature type="transmembrane region" description="Helical" evidence="1">
    <location>
        <begin position="168"/>
        <end position="193"/>
    </location>
</feature>
<keyword evidence="3" id="KW-1185">Reference proteome</keyword>
<feature type="transmembrane region" description="Helical" evidence="1">
    <location>
        <begin position="12"/>
        <end position="30"/>
    </location>
</feature>
<dbReference type="EMBL" id="JBHRZT010000020">
    <property type="protein sequence ID" value="MFC3883158.1"/>
    <property type="molecule type" value="Genomic_DNA"/>
</dbReference>
<feature type="transmembrane region" description="Helical" evidence="1">
    <location>
        <begin position="305"/>
        <end position="324"/>
    </location>
</feature>
<comment type="caution">
    <text evidence="2">The sequence shown here is derived from an EMBL/GenBank/DDBJ whole genome shotgun (WGS) entry which is preliminary data.</text>
</comment>